<gene>
    <name evidence="7" type="ORF">K470DRAFT_270615</name>
</gene>
<feature type="region of interest" description="Disordered" evidence="5">
    <location>
        <begin position="1"/>
        <end position="24"/>
    </location>
</feature>
<feature type="domain" description="RING-type" evidence="6">
    <location>
        <begin position="122"/>
        <end position="167"/>
    </location>
</feature>
<organism evidence="7 8">
    <name type="scientific">Piedraia hortae CBS 480.64</name>
    <dbReference type="NCBI Taxonomy" id="1314780"/>
    <lineage>
        <taxon>Eukaryota</taxon>
        <taxon>Fungi</taxon>
        <taxon>Dikarya</taxon>
        <taxon>Ascomycota</taxon>
        <taxon>Pezizomycotina</taxon>
        <taxon>Dothideomycetes</taxon>
        <taxon>Dothideomycetidae</taxon>
        <taxon>Capnodiales</taxon>
        <taxon>Piedraiaceae</taxon>
        <taxon>Piedraia</taxon>
    </lineage>
</organism>
<dbReference type="Pfam" id="PF13639">
    <property type="entry name" value="zf-RING_2"/>
    <property type="match status" value="1"/>
</dbReference>
<dbReference type="PROSITE" id="PS50089">
    <property type="entry name" value="ZF_RING_2"/>
    <property type="match status" value="1"/>
</dbReference>
<sequence>MSGYHDEHNIPVETPPDSNRRRPDLTTFFSTLTRVDTSGSHAPQNPHSLPFPEDISAVFRNLAEAFVLMNQNEPENNLLQPLIDSLLASAADPPAKVDGVSDEFLAQLERVPKKSLTQDMVCPICSTAFLDDPHPLVVRLPCHKDHIFDLECIQPWLKLNPTCPVDRKKMIKEQAAPVEDDDEEYDEMFA</sequence>
<name>A0A6A7C020_9PEZI</name>
<evidence type="ECO:0000256" key="1">
    <source>
        <dbReference type="ARBA" id="ARBA00022723"/>
    </source>
</evidence>
<dbReference type="AlphaFoldDB" id="A0A6A7C020"/>
<protein>
    <recommendedName>
        <fullName evidence="6">RING-type domain-containing protein</fullName>
    </recommendedName>
</protein>
<keyword evidence="2 4" id="KW-0863">Zinc-finger</keyword>
<dbReference type="InterPro" id="IPR001841">
    <property type="entry name" value="Znf_RING"/>
</dbReference>
<dbReference type="SUPFAM" id="SSF57850">
    <property type="entry name" value="RING/U-box"/>
    <property type="match status" value="1"/>
</dbReference>
<evidence type="ECO:0000313" key="8">
    <source>
        <dbReference type="Proteomes" id="UP000799421"/>
    </source>
</evidence>
<feature type="compositionally biased region" description="Basic and acidic residues" evidence="5">
    <location>
        <begin position="1"/>
        <end position="10"/>
    </location>
</feature>
<evidence type="ECO:0000256" key="2">
    <source>
        <dbReference type="ARBA" id="ARBA00022771"/>
    </source>
</evidence>
<dbReference type="PANTHER" id="PTHR15710:SF241">
    <property type="entry name" value="RING-TYPE DOMAIN-CONTAINING PROTEIN"/>
    <property type="match status" value="1"/>
</dbReference>
<dbReference type="GO" id="GO:0008270">
    <property type="term" value="F:zinc ion binding"/>
    <property type="evidence" value="ECO:0007669"/>
    <property type="project" value="UniProtKB-KW"/>
</dbReference>
<keyword evidence="8" id="KW-1185">Reference proteome</keyword>
<dbReference type="GO" id="GO:0061630">
    <property type="term" value="F:ubiquitin protein ligase activity"/>
    <property type="evidence" value="ECO:0007669"/>
    <property type="project" value="TreeGrafter"/>
</dbReference>
<accession>A0A6A7C020</accession>
<dbReference type="Proteomes" id="UP000799421">
    <property type="component" value="Unassembled WGS sequence"/>
</dbReference>
<dbReference type="InterPro" id="IPR013083">
    <property type="entry name" value="Znf_RING/FYVE/PHD"/>
</dbReference>
<dbReference type="Gene3D" id="3.30.40.10">
    <property type="entry name" value="Zinc/RING finger domain, C3HC4 (zinc finger)"/>
    <property type="match status" value="1"/>
</dbReference>
<evidence type="ECO:0000256" key="3">
    <source>
        <dbReference type="ARBA" id="ARBA00022833"/>
    </source>
</evidence>
<reference evidence="7" key="1">
    <citation type="journal article" date="2020" name="Stud. Mycol.">
        <title>101 Dothideomycetes genomes: a test case for predicting lifestyles and emergence of pathogens.</title>
        <authorList>
            <person name="Haridas S."/>
            <person name="Albert R."/>
            <person name="Binder M."/>
            <person name="Bloem J."/>
            <person name="Labutti K."/>
            <person name="Salamov A."/>
            <person name="Andreopoulos B."/>
            <person name="Baker S."/>
            <person name="Barry K."/>
            <person name="Bills G."/>
            <person name="Bluhm B."/>
            <person name="Cannon C."/>
            <person name="Castanera R."/>
            <person name="Culley D."/>
            <person name="Daum C."/>
            <person name="Ezra D."/>
            <person name="Gonzalez J."/>
            <person name="Henrissat B."/>
            <person name="Kuo A."/>
            <person name="Liang C."/>
            <person name="Lipzen A."/>
            <person name="Lutzoni F."/>
            <person name="Magnuson J."/>
            <person name="Mondo S."/>
            <person name="Nolan M."/>
            <person name="Ohm R."/>
            <person name="Pangilinan J."/>
            <person name="Park H.-J."/>
            <person name="Ramirez L."/>
            <person name="Alfaro M."/>
            <person name="Sun H."/>
            <person name="Tritt A."/>
            <person name="Yoshinaga Y."/>
            <person name="Zwiers L.-H."/>
            <person name="Turgeon B."/>
            <person name="Goodwin S."/>
            <person name="Spatafora J."/>
            <person name="Crous P."/>
            <person name="Grigoriev I."/>
        </authorList>
    </citation>
    <scope>NUCLEOTIDE SEQUENCE</scope>
    <source>
        <strain evidence="7">CBS 480.64</strain>
    </source>
</reference>
<keyword evidence="1" id="KW-0479">Metal-binding</keyword>
<dbReference type="GO" id="GO:0005737">
    <property type="term" value="C:cytoplasm"/>
    <property type="evidence" value="ECO:0007669"/>
    <property type="project" value="TreeGrafter"/>
</dbReference>
<evidence type="ECO:0000259" key="6">
    <source>
        <dbReference type="PROSITE" id="PS50089"/>
    </source>
</evidence>
<evidence type="ECO:0000313" key="7">
    <source>
        <dbReference type="EMBL" id="KAF2860567.1"/>
    </source>
</evidence>
<dbReference type="OrthoDB" id="8062037at2759"/>
<evidence type="ECO:0000256" key="4">
    <source>
        <dbReference type="PROSITE-ProRule" id="PRU00175"/>
    </source>
</evidence>
<dbReference type="EMBL" id="MU005980">
    <property type="protein sequence ID" value="KAF2860567.1"/>
    <property type="molecule type" value="Genomic_DNA"/>
</dbReference>
<evidence type="ECO:0000256" key="5">
    <source>
        <dbReference type="SAM" id="MobiDB-lite"/>
    </source>
</evidence>
<keyword evidence="3" id="KW-0862">Zinc</keyword>
<proteinExistence type="predicted"/>
<dbReference type="GO" id="GO:0016567">
    <property type="term" value="P:protein ubiquitination"/>
    <property type="evidence" value="ECO:0007669"/>
    <property type="project" value="TreeGrafter"/>
</dbReference>
<dbReference type="PANTHER" id="PTHR15710">
    <property type="entry name" value="E3 UBIQUITIN-PROTEIN LIGASE PRAJA"/>
    <property type="match status" value="1"/>
</dbReference>